<dbReference type="AlphaFoldDB" id="A0A1W1V7V6"/>
<gene>
    <name evidence="1" type="ORF">SAMN00808754_0139</name>
</gene>
<accession>A0A1W1V7V6</accession>
<evidence type="ECO:0000313" key="2">
    <source>
        <dbReference type="Proteomes" id="UP000192569"/>
    </source>
</evidence>
<keyword evidence="2" id="KW-1185">Reference proteome</keyword>
<dbReference type="Gene3D" id="2.30.30.100">
    <property type="match status" value="1"/>
</dbReference>
<dbReference type="Pfam" id="PF06257">
    <property type="entry name" value="VEG"/>
    <property type="match status" value="1"/>
</dbReference>
<dbReference type="InterPro" id="IPR009366">
    <property type="entry name" value="Protein_Veg"/>
</dbReference>
<dbReference type="EMBL" id="LT838272">
    <property type="protein sequence ID" value="SMB89356.1"/>
    <property type="molecule type" value="Genomic_DNA"/>
</dbReference>
<evidence type="ECO:0000313" key="1">
    <source>
        <dbReference type="EMBL" id="SMB89356.1"/>
    </source>
</evidence>
<dbReference type="STRING" id="698762.SAMN00808754_0139"/>
<dbReference type="OrthoDB" id="5469at2"/>
<organism evidence="1 2">
    <name type="scientific">Thermanaeromonas toyohensis ToBE</name>
    <dbReference type="NCBI Taxonomy" id="698762"/>
    <lineage>
        <taxon>Bacteria</taxon>
        <taxon>Bacillati</taxon>
        <taxon>Bacillota</taxon>
        <taxon>Clostridia</taxon>
        <taxon>Neomoorellales</taxon>
        <taxon>Neomoorellaceae</taxon>
        <taxon>Thermanaeromonas</taxon>
    </lineage>
</organism>
<dbReference type="PANTHER" id="PTHR40026">
    <property type="entry name" value="PROTEIN VEG"/>
    <property type="match status" value="1"/>
</dbReference>
<dbReference type="GO" id="GO:0006355">
    <property type="term" value="P:regulation of DNA-templated transcription"/>
    <property type="evidence" value="ECO:0007669"/>
    <property type="project" value="InterPro"/>
</dbReference>
<name>A0A1W1V7V6_9FIRM</name>
<dbReference type="Proteomes" id="UP000192569">
    <property type="component" value="Chromosome I"/>
</dbReference>
<sequence>MAGKEVLALIRQDLEARVGQKIKLRANRGRKKIIEKVGILEKTYPNIFVIRLEEQRSPERRISFSYADVLTDTVELMVEGEEGDIRIGAKARS</sequence>
<dbReference type="PIRSF" id="PIRSF037257">
    <property type="entry name" value="DUF1021"/>
    <property type="match status" value="1"/>
</dbReference>
<dbReference type="PANTHER" id="PTHR40026:SF1">
    <property type="entry name" value="PROTEIN VEG"/>
    <property type="match status" value="1"/>
</dbReference>
<proteinExistence type="predicted"/>
<dbReference type="RefSeq" id="WP_157110007.1">
    <property type="nucleotide sequence ID" value="NZ_LT838272.1"/>
</dbReference>
<protein>
    <submittedName>
        <fullName evidence="1">Uncharacterized protein Veg</fullName>
    </submittedName>
</protein>
<reference evidence="1 2" key="1">
    <citation type="submission" date="2017-04" db="EMBL/GenBank/DDBJ databases">
        <authorList>
            <person name="Afonso C.L."/>
            <person name="Miller P.J."/>
            <person name="Scott M.A."/>
            <person name="Spackman E."/>
            <person name="Goraichik I."/>
            <person name="Dimitrov K.M."/>
            <person name="Suarez D.L."/>
            <person name="Swayne D.E."/>
        </authorList>
    </citation>
    <scope>NUCLEOTIDE SEQUENCE [LARGE SCALE GENOMIC DNA]</scope>
    <source>
        <strain evidence="1 2">ToBE</strain>
    </source>
</reference>